<dbReference type="Proteomes" id="UP000195569">
    <property type="component" value="Unassembled WGS sequence"/>
</dbReference>
<keyword evidence="2" id="KW-1185">Reference proteome</keyword>
<proteinExistence type="predicted"/>
<protein>
    <submittedName>
        <fullName evidence="1">Uncharacterized protein</fullName>
    </submittedName>
</protein>
<evidence type="ECO:0000313" key="1">
    <source>
        <dbReference type="EMBL" id="SIT41627.1"/>
    </source>
</evidence>
<reference evidence="1" key="1">
    <citation type="submission" date="2016-12" db="EMBL/GenBank/DDBJ databases">
        <authorList>
            <person name="Moulin L."/>
        </authorList>
    </citation>
    <scope>NUCLEOTIDE SEQUENCE [LARGE SCALE GENOMIC DNA]</scope>
    <source>
        <strain evidence="1">STM 7183</strain>
    </source>
</reference>
<accession>A0A1N7S2M4</accession>
<organism evidence="1 2">
    <name type="scientific">Paraburkholderia piptadeniae</name>
    <dbReference type="NCBI Taxonomy" id="1701573"/>
    <lineage>
        <taxon>Bacteria</taxon>
        <taxon>Pseudomonadati</taxon>
        <taxon>Pseudomonadota</taxon>
        <taxon>Betaproteobacteria</taxon>
        <taxon>Burkholderiales</taxon>
        <taxon>Burkholderiaceae</taxon>
        <taxon>Paraburkholderia</taxon>
    </lineage>
</organism>
<dbReference type="AlphaFoldDB" id="A0A1N7S2M4"/>
<dbReference type="EMBL" id="CYGY02000030">
    <property type="protein sequence ID" value="SIT41627.1"/>
    <property type="molecule type" value="Genomic_DNA"/>
</dbReference>
<name>A0A1N7S2M4_9BURK</name>
<sequence>MSNPKQECGFEETLIHEFQWVDVHIVRRAGPELRQPFLNGHIKLGLLTVFP</sequence>
<gene>
    <name evidence="1" type="ORF">BN2476_300098</name>
</gene>
<evidence type="ECO:0000313" key="2">
    <source>
        <dbReference type="Proteomes" id="UP000195569"/>
    </source>
</evidence>
<comment type="caution">
    <text evidence="1">The sequence shown here is derived from an EMBL/GenBank/DDBJ whole genome shotgun (WGS) entry which is preliminary data.</text>
</comment>